<dbReference type="Pfam" id="PF00229">
    <property type="entry name" value="TNF"/>
    <property type="match status" value="1"/>
</dbReference>
<comment type="similarity">
    <text evidence="2">Belongs to the tumor necrosis factor family.</text>
</comment>
<keyword evidence="9" id="KW-1185">Reference proteome</keyword>
<proteinExistence type="inferred from homology"/>
<comment type="caution">
    <text evidence="8">The sequence shown here is derived from an EMBL/GenBank/DDBJ whole genome shotgun (WGS) entry which is preliminary data.</text>
</comment>
<dbReference type="InterPro" id="IPR008983">
    <property type="entry name" value="Tumour_necrosis_fac-like_dom"/>
</dbReference>
<dbReference type="Proteomes" id="UP001152795">
    <property type="component" value="Unassembled WGS sequence"/>
</dbReference>
<comment type="subcellular location">
    <subcellularLocation>
        <location evidence="1">Secreted</location>
    </subcellularLocation>
</comment>
<dbReference type="GO" id="GO:0006955">
    <property type="term" value="P:immune response"/>
    <property type="evidence" value="ECO:0007669"/>
    <property type="project" value="InterPro"/>
</dbReference>
<evidence type="ECO:0000256" key="1">
    <source>
        <dbReference type="ARBA" id="ARBA00004613"/>
    </source>
</evidence>
<dbReference type="InterPro" id="IPR051748">
    <property type="entry name" value="TNF_Ligand_Superfamily"/>
</dbReference>
<feature type="domain" description="THD" evidence="7">
    <location>
        <begin position="1"/>
        <end position="121"/>
    </location>
</feature>
<dbReference type="SUPFAM" id="SSF49842">
    <property type="entry name" value="TNF-like"/>
    <property type="match status" value="1"/>
</dbReference>
<evidence type="ECO:0000259" key="7">
    <source>
        <dbReference type="PROSITE" id="PS50049"/>
    </source>
</evidence>
<dbReference type="PANTHER" id="PTHR15151">
    <property type="entry name" value="PROTEIN EIGER"/>
    <property type="match status" value="1"/>
</dbReference>
<reference evidence="8" key="1">
    <citation type="submission" date="2020-04" db="EMBL/GenBank/DDBJ databases">
        <authorList>
            <person name="Alioto T."/>
            <person name="Alioto T."/>
            <person name="Gomez Garrido J."/>
        </authorList>
    </citation>
    <scope>NUCLEOTIDE SEQUENCE</scope>
    <source>
        <strain evidence="8">A484AB</strain>
    </source>
</reference>
<evidence type="ECO:0000256" key="2">
    <source>
        <dbReference type="ARBA" id="ARBA00008670"/>
    </source>
</evidence>
<dbReference type="GO" id="GO:0005164">
    <property type="term" value="F:tumor necrosis factor receptor binding"/>
    <property type="evidence" value="ECO:0007669"/>
    <property type="project" value="InterPro"/>
</dbReference>
<dbReference type="PANTHER" id="PTHR15151:SF24">
    <property type="entry name" value="A PROLIFERATION-INDUCING LIGAND-LIKE PROTEIN-RELATED"/>
    <property type="match status" value="1"/>
</dbReference>
<gene>
    <name evidence="8" type="ORF">PACLA_8A011978</name>
</gene>
<keyword evidence="6" id="KW-0325">Glycoprotein</keyword>
<dbReference type="OrthoDB" id="5990491at2759"/>
<name>A0A6S7KA47_PARCT</name>
<organism evidence="8 9">
    <name type="scientific">Paramuricea clavata</name>
    <name type="common">Red gorgonian</name>
    <name type="synonym">Violescent sea-whip</name>
    <dbReference type="NCBI Taxonomy" id="317549"/>
    <lineage>
        <taxon>Eukaryota</taxon>
        <taxon>Metazoa</taxon>
        <taxon>Cnidaria</taxon>
        <taxon>Anthozoa</taxon>
        <taxon>Octocorallia</taxon>
        <taxon>Malacalcyonacea</taxon>
        <taxon>Plexauridae</taxon>
        <taxon>Paramuricea</taxon>
    </lineage>
</organism>
<evidence type="ECO:0000256" key="6">
    <source>
        <dbReference type="ARBA" id="ARBA00023180"/>
    </source>
</evidence>
<evidence type="ECO:0000256" key="5">
    <source>
        <dbReference type="ARBA" id="ARBA00023157"/>
    </source>
</evidence>
<dbReference type="AlphaFoldDB" id="A0A6S7KA47"/>
<evidence type="ECO:0000256" key="3">
    <source>
        <dbReference type="ARBA" id="ARBA00022514"/>
    </source>
</evidence>
<keyword evidence="4" id="KW-0964">Secreted</keyword>
<sequence>MIFLRSIVISPKVTWKAQYRSGKMYYNNGYLTVGIDGVYFVYCQMFYYDGTSSYIGYEVYLDGKKILKAVHSIVSKNRKYETQYTSGIFEISKGQRISVESPFSKYYYFNETLSFFGAFMLHEKPT</sequence>
<evidence type="ECO:0000256" key="4">
    <source>
        <dbReference type="ARBA" id="ARBA00022525"/>
    </source>
</evidence>
<dbReference type="Gene3D" id="2.60.120.40">
    <property type="match status" value="1"/>
</dbReference>
<evidence type="ECO:0000313" key="8">
    <source>
        <dbReference type="EMBL" id="CAB4042556.1"/>
    </source>
</evidence>
<dbReference type="PROSITE" id="PS00251">
    <property type="entry name" value="THD_1"/>
    <property type="match status" value="1"/>
</dbReference>
<evidence type="ECO:0000313" key="9">
    <source>
        <dbReference type="Proteomes" id="UP001152795"/>
    </source>
</evidence>
<keyword evidence="3" id="KW-0202">Cytokine</keyword>
<dbReference type="PROSITE" id="PS50049">
    <property type="entry name" value="THD_2"/>
    <property type="match status" value="1"/>
</dbReference>
<protein>
    <submittedName>
        <fullName evidence="8">Tumor necrosis factor ligand superfamily member 10-like isoform X2</fullName>
    </submittedName>
</protein>
<dbReference type="GO" id="GO:0016020">
    <property type="term" value="C:membrane"/>
    <property type="evidence" value="ECO:0007669"/>
    <property type="project" value="InterPro"/>
</dbReference>
<dbReference type="EMBL" id="CACRXK020030374">
    <property type="protein sequence ID" value="CAB4042556.1"/>
    <property type="molecule type" value="Genomic_DNA"/>
</dbReference>
<dbReference type="InterPro" id="IPR021184">
    <property type="entry name" value="TNF_CS"/>
</dbReference>
<dbReference type="GO" id="GO:0005125">
    <property type="term" value="F:cytokine activity"/>
    <property type="evidence" value="ECO:0007669"/>
    <property type="project" value="UniProtKB-KW"/>
</dbReference>
<accession>A0A6S7KA47</accession>
<keyword evidence="5" id="KW-1015">Disulfide bond</keyword>
<dbReference type="GO" id="GO:0005615">
    <property type="term" value="C:extracellular space"/>
    <property type="evidence" value="ECO:0007669"/>
    <property type="project" value="UniProtKB-KW"/>
</dbReference>
<dbReference type="InterPro" id="IPR006052">
    <property type="entry name" value="TNF_dom"/>
</dbReference>